<proteinExistence type="predicted"/>
<sequence length="770" mass="85826">MKLQRSRPSTLYQTETMDSLPRLDTPEAPVANRGSPEASAHTRSLSESSDLGPGQDSGPVSIFLPRPAYQRPDSYGQRSPTNCTHCGSIAPRFGSTTIYGTPLKHTPATSTEFLDKFSNCYSSRATSFIQVPPEKQPEVVAEPLCLVERVHGTDDIDHLPSWKRRINKCTPIFSIAAVAAYWVYFVYRIKYTLAAQEKYDRVYGMAWTFIAVELGVALPTLFHQFWQVFLIKGRSREKLRIVGDNTPTVDVFVTCCKEDVGIITDTVRAAAAVDWPSERFRVVVLDDGADPELKRAIDELSELYSNVYYTARHKIKGVPHHFKAGNLNHGLEFVKDLPGGPSAYIAALDADMIPEPEWLRAVLAHLVIEPQLALSCPPQLFYNLPRNDPLLQSLDSFVHISEPVKDAAGVAWCTGSGYAIRRLALDGIGGFPTGSLAEDVCCSSVLLGAGWKTAYVHEPLQYGTVPESFGGHIKQRTRWTIGTVQTALKLNFCIWGPLVTHMSLFQRLSGFVYTISALFTVFLTASLLTMPIVLVSGGTLIAYATNDQLRLLARLCSVALLTNRLNEWVMTLPAGYRLGQRDAGATLWMAPYHAITIVRSFLLPSFLGGKAAAFSSSGSQKNELNERDPVHRAGLWRRLRVIIFGSGVWIHIVYILFCIAAVTASTARGIIINRNSVLQTLLYMMTHACWPPLLWLIALNAYWAPIHYAIWPPNMPDREDLLQRDPQTGIAYPKESSKKLEWEKSNVLHEMQYFLLTAYTIVLFVGSFFY</sequence>
<reference evidence="9" key="1">
    <citation type="submission" date="2020-01" db="EMBL/GenBank/DDBJ databases">
        <authorList>
            <consortium name="DOE Joint Genome Institute"/>
            <person name="Haridas S."/>
            <person name="Albert R."/>
            <person name="Binder M."/>
            <person name="Bloem J."/>
            <person name="Labutti K."/>
            <person name="Salamov A."/>
            <person name="Andreopoulos B."/>
            <person name="Baker S.E."/>
            <person name="Barry K."/>
            <person name="Bills G."/>
            <person name="Bluhm B.H."/>
            <person name="Cannon C."/>
            <person name="Castanera R."/>
            <person name="Culley D.E."/>
            <person name="Daum C."/>
            <person name="Ezra D."/>
            <person name="Gonzalez J.B."/>
            <person name="Henrissat B."/>
            <person name="Kuo A."/>
            <person name="Liang C."/>
            <person name="Lipzen A."/>
            <person name="Lutzoni F."/>
            <person name="Magnuson J."/>
            <person name="Mondo S."/>
            <person name="Nolan M."/>
            <person name="Ohm R."/>
            <person name="Pangilinan J."/>
            <person name="Park H.-J."/>
            <person name="Ramirez L."/>
            <person name="Alfaro M."/>
            <person name="Sun H."/>
            <person name="Tritt A."/>
            <person name="Yoshinaga Y."/>
            <person name="Zwiers L.-H."/>
            <person name="Turgeon B.G."/>
            <person name="Goodwin S.B."/>
            <person name="Spatafora J.W."/>
            <person name="Crous P.W."/>
            <person name="Grigoriev I.V."/>
        </authorList>
    </citation>
    <scope>NUCLEOTIDE SEQUENCE</scope>
    <source>
        <strain evidence="9">IPT5</strain>
    </source>
</reference>
<keyword evidence="10" id="KW-1185">Reference proteome</keyword>
<dbReference type="PANTHER" id="PTHR43867">
    <property type="entry name" value="CELLULOSE SYNTHASE CATALYTIC SUBUNIT A [UDP-FORMING]"/>
    <property type="match status" value="1"/>
</dbReference>
<dbReference type="GO" id="GO:0016757">
    <property type="term" value="F:glycosyltransferase activity"/>
    <property type="evidence" value="ECO:0007669"/>
    <property type="project" value="UniProtKB-KW"/>
</dbReference>
<evidence type="ECO:0000256" key="7">
    <source>
        <dbReference type="SAM" id="MobiDB-lite"/>
    </source>
</evidence>
<organism evidence="9 10">
    <name type="scientific">Plenodomus tracheiphilus IPT5</name>
    <dbReference type="NCBI Taxonomy" id="1408161"/>
    <lineage>
        <taxon>Eukaryota</taxon>
        <taxon>Fungi</taxon>
        <taxon>Dikarya</taxon>
        <taxon>Ascomycota</taxon>
        <taxon>Pezizomycotina</taxon>
        <taxon>Dothideomycetes</taxon>
        <taxon>Pleosporomycetidae</taxon>
        <taxon>Pleosporales</taxon>
        <taxon>Pleosporineae</taxon>
        <taxon>Leptosphaeriaceae</taxon>
        <taxon>Plenodomus</taxon>
    </lineage>
</organism>
<evidence type="ECO:0000256" key="1">
    <source>
        <dbReference type="ARBA" id="ARBA00004141"/>
    </source>
</evidence>
<dbReference type="Proteomes" id="UP000799423">
    <property type="component" value="Unassembled WGS sequence"/>
</dbReference>
<evidence type="ECO:0000256" key="6">
    <source>
        <dbReference type="ARBA" id="ARBA00023136"/>
    </source>
</evidence>
<feature type="compositionally biased region" description="Polar residues" evidence="7">
    <location>
        <begin position="1"/>
        <end position="17"/>
    </location>
</feature>
<dbReference type="SUPFAM" id="SSF53448">
    <property type="entry name" value="Nucleotide-diphospho-sugar transferases"/>
    <property type="match status" value="1"/>
</dbReference>
<feature type="transmembrane region" description="Helical" evidence="8">
    <location>
        <begin position="751"/>
        <end position="769"/>
    </location>
</feature>
<feature type="region of interest" description="Disordered" evidence="7">
    <location>
        <begin position="1"/>
        <end position="80"/>
    </location>
</feature>
<dbReference type="EMBL" id="MU006300">
    <property type="protein sequence ID" value="KAF2851894.1"/>
    <property type="molecule type" value="Genomic_DNA"/>
</dbReference>
<feature type="transmembrane region" description="Helical" evidence="8">
    <location>
        <begin position="692"/>
        <end position="711"/>
    </location>
</feature>
<evidence type="ECO:0000256" key="4">
    <source>
        <dbReference type="ARBA" id="ARBA00022692"/>
    </source>
</evidence>
<feature type="transmembrane region" description="Helical" evidence="8">
    <location>
        <begin position="648"/>
        <end position="671"/>
    </location>
</feature>
<keyword evidence="2" id="KW-0328">Glycosyltransferase</keyword>
<feature type="transmembrane region" description="Helical" evidence="8">
    <location>
        <begin position="511"/>
        <end position="544"/>
    </location>
</feature>
<protein>
    <submittedName>
        <fullName evidence="9">Glycosyltransferase family 2 protein</fullName>
    </submittedName>
</protein>
<dbReference type="GO" id="GO:0016020">
    <property type="term" value="C:membrane"/>
    <property type="evidence" value="ECO:0007669"/>
    <property type="project" value="UniProtKB-SubCell"/>
</dbReference>
<dbReference type="CDD" id="cd06421">
    <property type="entry name" value="CESA_CelA_like"/>
    <property type="match status" value="1"/>
</dbReference>
<keyword evidence="4 8" id="KW-0812">Transmembrane</keyword>
<dbReference type="AlphaFoldDB" id="A0A6A7B936"/>
<name>A0A6A7B936_9PLEO</name>
<evidence type="ECO:0000256" key="3">
    <source>
        <dbReference type="ARBA" id="ARBA00022679"/>
    </source>
</evidence>
<evidence type="ECO:0000256" key="5">
    <source>
        <dbReference type="ARBA" id="ARBA00022989"/>
    </source>
</evidence>
<evidence type="ECO:0000313" key="10">
    <source>
        <dbReference type="Proteomes" id="UP000799423"/>
    </source>
</evidence>
<dbReference type="Gene3D" id="3.90.550.10">
    <property type="entry name" value="Spore Coat Polysaccharide Biosynthesis Protein SpsA, Chain A"/>
    <property type="match status" value="1"/>
</dbReference>
<evidence type="ECO:0000256" key="8">
    <source>
        <dbReference type="SAM" id="Phobius"/>
    </source>
</evidence>
<dbReference type="Pfam" id="PF13641">
    <property type="entry name" value="Glyco_tranf_2_3"/>
    <property type="match status" value="1"/>
</dbReference>
<gene>
    <name evidence="9" type="ORF">T440DRAFT_421525</name>
</gene>
<accession>A0A6A7B936</accession>
<dbReference type="InterPro" id="IPR029044">
    <property type="entry name" value="Nucleotide-diphossugar_trans"/>
</dbReference>
<keyword evidence="3" id="KW-0808">Transferase</keyword>
<keyword evidence="5 8" id="KW-1133">Transmembrane helix</keyword>
<feature type="transmembrane region" description="Helical" evidence="8">
    <location>
        <begin position="207"/>
        <end position="231"/>
    </location>
</feature>
<evidence type="ECO:0000313" key="9">
    <source>
        <dbReference type="EMBL" id="KAF2851894.1"/>
    </source>
</evidence>
<dbReference type="InterPro" id="IPR050321">
    <property type="entry name" value="Glycosyltr_2/OpgH_subfam"/>
</dbReference>
<feature type="transmembrane region" description="Helical" evidence="8">
    <location>
        <begin position="169"/>
        <end position="187"/>
    </location>
</feature>
<dbReference type="PANTHER" id="PTHR43867:SF2">
    <property type="entry name" value="CELLULOSE SYNTHASE CATALYTIC SUBUNIT A [UDP-FORMING]"/>
    <property type="match status" value="1"/>
</dbReference>
<keyword evidence="6 8" id="KW-0472">Membrane</keyword>
<dbReference type="OrthoDB" id="72851at2759"/>
<comment type="subcellular location">
    <subcellularLocation>
        <location evidence="1">Membrane</location>
        <topology evidence="1">Multi-pass membrane protein</topology>
    </subcellularLocation>
</comment>
<evidence type="ECO:0000256" key="2">
    <source>
        <dbReference type="ARBA" id="ARBA00022676"/>
    </source>
</evidence>